<proteinExistence type="predicted"/>
<comment type="caution">
    <text evidence="1">The sequence shown here is derived from an EMBL/GenBank/DDBJ whole genome shotgun (WGS) entry which is preliminary data.</text>
</comment>
<name>A0A9D2G739_9FIRM</name>
<gene>
    <name evidence="1" type="ORF">H9964_08115</name>
</gene>
<dbReference type="Proteomes" id="UP000824102">
    <property type="component" value="Unassembled WGS sequence"/>
</dbReference>
<reference evidence="1" key="1">
    <citation type="journal article" date="2021" name="PeerJ">
        <title>Extensive microbial diversity within the chicken gut microbiome revealed by metagenomics and culture.</title>
        <authorList>
            <person name="Gilroy R."/>
            <person name="Ravi A."/>
            <person name="Getino M."/>
            <person name="Pursley I."/>
            <person name="Horton D.L."/>
            <person name="Alikhan N.F."/>
            <person name="Baker D."/>
            <person name="Gharbi K."/>
            <person name="Hall N."/>
            <person name="Watson M."/>
            <person name="Adriaenssens E.M."/>
            <person name="Foster-Nyarko E."/>
            <person name="Jarju S."/>
            <person name="Secka A."/>
            <person name="Antonio M."/>
            <person name="Oren A."/>
            <person name="Chaudhuri R.R."/>
            <person name="La Ragione R."/>
            <person name="Hildebrand F."/>
            <person name="Pallen M.J."/>
        </authorList>
    </citation>
    <scope>NUCLEOTIDE SEQUENCE</scope>
    <source>
        <strain evidence="1">ChiW7-2402</strain>
    </source>
</reference>
<evidence type="ECO:0000313" key="1">
    <source>
        <dbReference type="EMBL" id="HIZ73530.1"/>
    </source>
</evidence>
<protein>
    <submittedName>
        <fullName evidence="1">Uncharacterized protein</fullName>
    </submittedName>
</protein>
<dbReference type="EMBL" id="DXBB01000123">
    <property type="protein sequence ID" value="HIZ73530.1"/>
    <property type="molecule type" value="Genomic_DNA"/>
</dbReference>
<evidence type="ECO:0000313" key="2">
    <source>
        <dbReference type="Proteomes" id="UP000824102"/>
    </source>
</evidence>
<reference evidence="1" key="2">
    <citation type="submission" date="2021-04" db="EMBL/GenBank/DDBJ databases">
        <authorList>
            <person name="Gilroy R."/>
        </authorList>
    </citation>
    <scope>NUCLEOTIDE SEQUENCE</scope>
    <source>
        <strain evidence="1">ChiW7-2402</strain>
    </source>
</reference>
<sequence>MQENKYMSANAFDWSEESTIKVVRLGKEMVEIQLNRSGLKDFINILQYMLNESVENIHFDSWGFTGPLEEDSLELSVWIKDETD</sequence>
<accession>A0A9D2G739</accession>
<organism evidence="1 2">
    <name type="scientific">Candidatus Gallimonas intestinavium</name>
    <dbReference type="NCBI Taxonomy" id="2838603"/>
    <lineage>
        <taxon>Bacteria</taxon>
        <taxon>Bacillati</taxon>
        <taxon>Bacillota</taxon>
        <taxon>Clostridia</taxon>
        <taxon>Candidatus Gallimonas</taxon>
    </lineage>
</organism>
<dbReference type="AlphaFoldDB" id="A0A9D2G739"/>